<evidence type="ECO:0000313" key="1">
    <source>
        <dbReference type="EMBL" id="MBB3940520.1"/>
    </source>
</evidence>
<protein>
    <submittedName>
        <fullName evidence="1">Mannose-6-phosphate isomerase-like protein (Cupin superfamily)</fullName>
    </submittedName>
</protein>
<proteinExistence type="predicted"/>
<dbReference type="Proteomes" id="UP000561459">
    <property type="component" value="Unassembled WGS sequence"/>
</dbReference>
<sequence>MGAIAHDLRTHPAHLGLGAKAVAQPAFAGMAWYEAYAARTATDGAEGRLVSLYDFTESWTSWEMHPAGDEMVICVAGEMTLIQEAADGSTSSLTLTAGQYAINTPGMWHTADVDGQATALFITAGQGTQHRPRQRESRSCGWVNQPRRMIQIITKCC</sequence>
<evidence type="ECO:0000313" key="2">
    <source>
        <dbReference type="Proteomes" id="UP000561459"/>
    </source>
</evidence>
<dbReference type="SUPFAM" id="SSF51182">
    <property type="entry name" value="RmlC-like cupins"/>
    <property type="match status" value="1"/>
</dbReference>
<dbReference type="GO" id="GO:0016853">
    <property type="term" value="F:isomerase activity"/>
    <property type="evidence" value="ECO:0007669"/>
    <property type="project" value="UniProtKB-KW"/>
</dbReference>
<dbReference type="AlphaFoldDB" id="A0A7W6C1R6"/>
<organism evidence="1 2">
    <name type="scientific">Novosphingobium fluoreni</name>
    <dbReference type="NCBI Taxonomy" id="1391222"/>
    <lineage>
        <taxon>Bacteria</taxon>
        <taxon>Pseudomonadati</taxon>
        <taxon>Pseudomonadota</taxon>
        <taxon>Alphaproteobacteria</taxon>
        <taxon>Sphingomonadales</taxon>
        <taxon>Sphingomonadaceae</taxon>
        <taxon>Novosphingobium</taxon>
    </lineage>
</organism>
<dbReference type="RefSeq" id="WP_246388635.1">
    <property type="nucleotide sequence ID" value="NZ_JACIDY010000005.1"/>
</dbReference>
<gene>
    <name evidence="1" type="ORF">GGR39_002177</name>
</gene>
<dbReference type="EMBL" id="JACIDY010000005">
    <property type="protein sequence ID" value="MBB3940520.1"/>
    <property type="molecule type" value="Genomic_DNA"/>
</dbReference>
<comment type="caution">
    <text evidence="1">The sequence shown here is derived from an EMBL/GenBank/DDBJ whole genome shotgun (WGS) entry which is preliminary data.</text>
</comment>
<accession>A0A7W6C1R6</accession>
<dbReference type="InterPro" id="IPR014710">
    <property type="entry name" value="RmlC-like_jellyroll"/>
</dbReference>
<keyword evidence="1" id="KW-0413">Isomerase</keyword>
<reference evidence="1 2" key="1">
    <citation type="submission" date="2020-08" db="EMBL/GenBank/DDBJ databases">
        <title>Genomic Encyclopedia of Type Strains, Phase IV (KMG-IV): sequencing the most valuable type-strain genomes for metagenomic binning, comparative biology and taxonomic classification.</title>
        <authorList>
            <person name="Goeker M."/>
        </authorList>
    </citation>
    <scope>NUCLEOTIDE SEQUENCE [LARGE SCALE GENOMIC DNA]</scope>
    <source>
        <strain evidence="1 2">DSM 27568</strain>
    </source>
</reference>
<name>A0A7W6C1R6_9SPHN</name>
<dbReference type="InterPro" id="IPR011051">
    <property type="entry name" value="RmlC_Cupin_sf"/>
</dbReference>
<dbReference type="Gene3D" id="2.60.120.10">
    <property type="entry name" value="Jelly Rolls"/>
    <property type="match status" value="1"/>
</dbReference>
<keyword evidence="2" id="KW-1185">Reference proteome</keyword>